<proteinExistence type="inferred from homology"/>
<dbReference type="STRING" id="582744.Msip34_1274"/>
<dbReference type="HOGENOM" id="CLU_036604_0_2_4"/>
<dbReference type="Gene3D" id="3.30.420.40">
    <property type="match status" value="2"/>
</dbReference>
<dbReference type="InterPro" id="IPR043129">
    <property type="entry name" value="ATPase_NBD"/>
</dbReference>
<evidence type="ECO:0000313" key="3">
    <source>
        <dbReference type="Proteomes" id="UP000002743"/>
    </source>
</evidence>
<dbReference type="PANTHER" id="PTHR18964">
    <property type="entry name" value="ROK (REPRESSOR, ORF, KINASE) FAMILY"/>
    <property type="match status" value="1"/>
</dbReference>
<organism evidence="2 3">
    <name type="scientific">Methylovorus glucosotrophus (strain SIP3-4)</name>
    <dbReference type="NCBI Taxonomy" id="582744"/>
    <lineage>
        <taxon>Bacteria</taxon>
        <taxon>Pseudomonadati</taxon>
        <taxon>Pseudomonadota</taxon>
        <taxon>Betaproteobacteria</taxon>
        <taxon>Nitrosomonadales</taxon>
        <taxon>Methylophilaceae</taxon>
        <taxon>Methylovorus</taxon>
    </lineage>
</organism>
<dbReference type="Pfam" id="PF00480">
    <property type="entry name" value="ROK"/>
    <property type="match status" value="1"/>
</dbReference>
<dbReference type="OrthoDB" id="9810372at2"/>
<dbReference type="InterPro" id="IPR000600">
    <property type="entry name" value="ROK"/>
</dbReference>
<accession>C6XD95</accession>
<reference evidence="2 3" key="2">
    <citation type="journal article" date="2011" name="J. Bacteriol.">
        <title>Genomes of three methylotrophs from a single niche uncover genetic and metabolic divergence of Methylophilaceae.</title>
        <authorList>
            <person name="Lapidus A."/>
            <person name="Clum A."/>
            <person name="Labutti K."/>
            <person name="Kaluzhnaya M.G."/>
            <person name="Lim S."/>
            <person name="Beck D.A."/>
            <person name="Glavina Del Rio T."/>
            <person name="Nolan M."/>
            <person name="Mavromatis K."/>
            <person name="Huntemann M."/>
            <person name="Lucas S."/>
            <person name="Lidstrom M.E."/>
            <person name="Ivanova N."/>
            <person name="Chistoserdova L."/>
        </authorList>
    </citation>
    <scope>NUCLEOTIDE SEQUENCE [LARGE SCALE GENOMIC DNA]</scope>
    <source>
        <strain evidence="2 3">SIP3-4</strain>
    </source>
</reference>
<dbReference type="PANTHER" id="PTHR18964:SF149">
    <property type="entry name" value="BIFUNCTIONAL UDP-N-ACETYLGLUCOSAMINE 2-EPIMERASE_N-ACETYLMANNOSAMINE KINASE"/>
    <property type="match status" value="1"/>
</dbReference>
<dbReference type="KEGG" id="mei:Msip34_1274"/>
<dbReference type="SUPFAM" id="SSF53067">
    <property type="entry name" value="Actin-like ATPase domain"/>
    <property type="match status" value="1"/>
</dbReference>
<sequence length="309" mass="31909">MFLGVDIGGTNLRVGVVQHHALIHEQRALADFSGLCARHPPDEAWRQIIATTAATLRQCLMQYPQAKAVGIGFPGFIDPVHGTVAQSPNLPGLRNVDLAGDLSAAIGLPVVVENDALAAAYGEYVLCDPKPHSLLYAGLGTGVGGGMIYAGRPFTGEHGVAMEIGHLIVEPGGRLCGCGNHGCMEQYASASGIAQSYHMATGQRVEVNAIAQAAREGGQAAVEAFSLAGAALAQALAHVVKSVDVGLIVIGGGVSQAWDLMAPAFFTRLEHDMIPVLRDRLRVQPSASGDRAGIIGAAALAEIILASSS</sequence>
<comment type="similarity">
    <text evidence="1">Belongs to the ROK (NagC/XylR) family.</text>
</comment>
<dbReference type="eggNOG" id="COG1940">
    <property type="taxonomic scope" value="Bacteria"/>
</dbReference>
<evidence type="ECO:0000256" key="1">
    <source>
        <dbReference type="ARBA" id="ARBA00006479"/>
    </source>
</evidence>
<dbReference type="RefSeq" id="WP_015830003.1">
    <property type="nucleotide sequence ID" value="NC_012969.1"/>
</dbReference>
<reference evidence="3" key="1">
    <citation type="submission" date="2009-07" db="EMBL/GenBank/DDBJ databases">
        <title>Complete sequence of chromosome of Methylovorus sp. SIP3-4.</title>
        <authorList>
            <person name="Lucas S."/>
            <person name="Copeland A."/>
            <person name="Lapidus A."/>
            <person name="Glavina del Rio T."/>
            <person name="Tice H."/>
            <person name="Bruce D."/>
            <person name="Goodwin L."/>
            <person name="Pitluck S."/>
            <person name="Clum A."/>
            <person name="Larimer F."/>
            <person name="Land M."/>
            <person name="Hauser L."/>
            <person name="Kyrpides N."/>
            <person name="Mikhailova N."/>
            <person name="Kayluzhnaya M."/>
            <person name="Chistoserdova L."/>
        </authorList>
    </citation>
    <scope>NUCLEOTIDE SEQUENCE [LARGE SCALE GENOMIC DNA]</scope>
    <source>
        <strain evidence="3">SIP3-4</strain>
    </source>
</reference>
<name>C6XD95_METGS</name>
<dbReference type="Proteomes" id="UP000002743">
    <property type="component" value="Chromosome"/>
</dbReference>
<dbReference type="EMBL" id="CP001674">
    <property type="protein sequence ID" value="ACT50520.1"/>
    <property type="molecule type" value="Genomic_DNA"/>
</dbReference>
<keyword evidence="3" id="KW-1185">Reference proteome</keyword>
<protein>
    <submittedName>
        <fullName evidence="2">ROK family protein</fullName>
    </submittedName>
</protein>
<dbReference type="AlphaFoldDB" id="C6XD95"/>
<evidence type="ECO:0000313" key="2">
    <source>
        <dbReference type="EMBL" id="ACT50520.1"/>
    </source>
</evidence>
<gene>
    <name evidence="2" type="ordered locus">Msip34_1274</name>
</gene>